<sequence length="317" mass="37035">MYEDTKIVENDLFMKEFKIYKQIKSFDDLKKLNQCVFLDNLDPNLFNAIELNLNSLNEEDLKTSGLRPFNEIKCYELKSNPGLLVIPNPFENGYQRFLIKKCLYEYHDPPNKTNLDLHMKRDGNLWTNALKCQNFGEFNKLRWTTIGYHYDWTNKVYNELDYTDPPVDVAELSRVIAALIGYKNYKPEAGIINYYHLNSTLSAHQDHSEKNMNAPLISISLGSSAVFLIGTTTKTEKPVSLLLRSGDVVIMSEKARLAYHAVPKILADPEIDNFFQQNNEMCQSRKWYVSDQEWNNFYNYIKINRINLNIRQVNNND</sequence>
<evidence type="ECO:0000259" key="6">
    <source>
        <dbReference type="PROSITE" id="PS51471"/>
    </source>
</evidence>
<keyword evidence="4 5" id="KW-0408">Iron</keyword>
<keyword evidence="2" id="KW-0223">Dioxygenase</keyword>
<evidence type="ECO:0000313" key="7">
    <source>
        <dbReference type="EMBL" id="CAF0775387.1"/>
    </source>
</evidence>
<dbReference type="GO" id="GO:0035513">
    <property type="term" value="P:oxidative RNA demethylation"/>
    <property type="evidence" value="ECO:0007669"/>
    <property type="project" value="TreeGrafter"/>
</dbReference>
<dbReference type="GO" id="GO:0005737">
    <property type="term" value="C:cytoplasm"/>
    <property type="evidence" value="ECO:0007669"/>
    <property type="project" value="TreeGrafter"/>
</dbReference>
<organism evidence="7 8">
    <name type="scientific">Brachionus calyciflorus</name>
    <dbReference type="NCBI Taxonomy" id="104777"/>
    <lineage>
        <taxon>Eukaryota</taxon>
        <taxon>Metazoa</taxon>
        <taxon>Spiralia</taxon>
        <taxon>Gnathifera</taxon>
        <taxon>Rotifera</taxon>
        <taxon>Eurotatoria</taxon>
        <taxon>Monogononta</taxon>
        <taxon>Pseudotrocha</taxon>
        <taxon>Ploima</taxon>
        <taxon>Brachionidae</taxon>
        <taxon>Brachionus</taxon>
    </lineage>
</organism>
<feature type="binding site" evidence="5">
    <location>
        <position position="204"/>
    </location>
    <ligand>
        <name>Fe cation</name>
        <dbReference type="ChEBI" id="CHEBI:24875"/>
        <note>catalytic</note>
    </ligand>
</feature>
<proteinExistence type="predicted"/>
<comment type="caution">
    <text evidence="7">The sequence shown here is derived from an EMBL/GenBank/DDBJ whole genome shotgun (WGS) entry which is preliminary data.</text>
</comment>
<dbReference type="GO" id="GO:0008198">
    <property type="term" value="F:ferrous iron binding"/>
    <property type="evidence" value="ECO:0007669"/>
    <property type="project" value="TreeGrafter"/>
</dbReference>
<accession>A0A813QYR6</accession>
<keyword evidence="3" id="KW-0560">Oxidoreductase</keyword>
<dbReference type="SUPFAM" id="SSF51197">
    <property type="entry name" value="Clavaminate synthase-like"/>
    <property type="match status" value="1"/>
</dbReference>
<dbReference type="OrthoDB" id="6614653at2759"/>
<evidence type="ECO:0000256" key="4">
    <source>
        <dbReference type="ARBA" id="ARBA00023004"/>
    </source>
</evidence>
<dbReference type="GO" id="GO:0035516">
    <property type="term" value="F:broad specificity oxidative DNA demethylase activity"/>
    <property type="evidence" value="ECO:0007669"/>
    <property type="project" value="TreeGrafter"/>
</dbReference>
<feature type="domain" description="Fe2OG dioxygenase" evidence="6">
    <location>
        <begin position="186"/>
        <end position="314"/>
    </location>
</feature>
<dbReference type="InterPro" id="IPR027450">
    <property type="entry name" value="AlkB-like"/>
</dbReference>
<name>A0A813QYR6_9BILA</name>
<dbReference type="Gene3D" id="2.60.120.590">
    <property type="entry name" value="Alpha-ketoglutarate-dependent dioxygenase AlkB-like"/>
    <property type="match status" value="1"/>
</dbReference>
<dbReference type="PROSITE" id="PS51471">
    <property type="entry name" value="FE2OG_OXY"/>
    <property type="match status" value="1"/>
</dbReference>
<evidence type="ECO:0000313" key="8">
    <source>
        <dbReference type="Proteomes" id="UP000663879"/>
    </source>
</evidence>
<dbReference type="InterPro" id="IPR005123">
    <property type="entry name" value="Oxoglu/Fe-dep_dioxygenase_dom"/>
</dbReference>
<dbReference type="InterPro" id="IPR037151">
    <property type="entry name" value="AlkB-like_sf"/>
</dbReference>
<feature type="binding site" evidence="5">
    <location>
        <position position="260"/>
    </location>
    <ligand>
        <name>Fe cation</name>
        <dbReference type="ChEBI" id="CHEBI:24875"/>
        <note>catalytic</note>
    </ligand>
</feature>
<dbReference type="Proteomes" id="UP000663879">
    <property type="component" value="Unassembled WGS sequence"/>
</dbReference>
<dbReference type="PANTHER" id="PTHR16557:SF2">
    <property type="entry name" value="NUCLEIC ACID DIOXYGENASE ALKBH1"/>
    <property type="match status" value="1"/>
</dbReference>
<feature type="binding site" evidence="5">
    <location>
        <position position="206"/>
    </location>
    <ligand>
        <name>Fe cation</name>
        <dbReference type="ChEBI" id="CHEBI:24875"/>
        <note>catalytic</note>
    </ligand>
</feature>
<comment type="cofactor">
    <cofactor evidence="5">
        <name>Fe(2+)</name>
        <dbReference type="ChEBI" id="CHEBI:29033"/>
    </cofactor>
    <text evidence="5">Binds 1 Fe(2+) ion per subunit.</text>
</comment>
<dbReference type="GO" id="GO:0005634">
    <property type="term" value="C:nucleus"/>
    <property type="evidence" value="ECO:0007669"/>
    <property type="project" value="TreeGrafter"/>
</dbReference>
<reference evidence="7" key="1">
    <citation type="submission" date="2021-02" db="EMBL/GenBank/DDBJ databases">
        <authorList>
            <person name="Nowell W R."/>
        </authorList>
    </citation>
    <scope>NUCLEOTIDE SEQUENCE</scope>
    <source>
        <strain evidence="7">Ploen Becks lab</strain>
    </source>
</reference>
<dbReference type="Pfam" id="PF13532">
    <property type="entry name" value="2OG-FeII_Oxy_2"/>
    <property type="match status" value="1"/>
</dbReference>
<protein>
    <recommendedName>
        <fullName evidence="6">Fe2OG dioxygenase domain-containing protein</fullName>
    </recommendedName>
</protein>
<evidence type="ECO:0000256" key="3">
    <source>
        <dbReference type="ARBA" id="ARBA00023002"/>
    </source>
</evidence>
<evidence type="ECO:0000256" key="5">
    <source>
        <dbReference type="PIRSR" id="PIRSR604574-2"/>
    </source>
</evidence>
<dbReference type="GO" id="GO:0035515">
    <property type="term" value="F:oxidative RNA demethylase activity"/>
    <property type="evidence" value="ECO:0007669"/>
    <property type="project" value="TreeGrafter"/>
</dbReference>
<keyword evidence="1 5" id="KW-0479">Metal-binding</keyword>
<evidence type="ECO:0000256" key="2">
    <source>
        <dbReference type="ARBA" id="ARBA00022964"/>
    </source>
</evidence>
<dbReference type="PANTHER" id="PTHR16557">
    <property type="entry name" value="ALKYLATED DNA REPAIR PROTEIN ALKB-RELATED"/>
    <property type="match status" value="1"/>
</dbReference>
<dbReference type="AlphaFoldDB" id="A0A813QYR6"/>
<gene>
    <name evidence="7" type="ORF">OXX778_LOCUS5176</name>
</gene>
<dbReference type="InterPro" id="IPR004574">
    <property type="entry name" value="Alkb"/>
</dbReference>
<dbReference type="EMBL" id="CAJNOC010000549">
    <property type="protein sequence ID" value="CAF0775387.1"/>
    <property type="molecule type" value="Genomic_DNA"/>
</dbReference>
<evidence type="ECO:0000256" key="1">
    <source>
        <dbReference type="ARBA" id="ARBA00022723"/>
    </source>
</evidence>
<keyword evidence="8" id="KW-1185">Reference proteome</keyword>